<comment type="caution">
    <text evidence="2">The sequence shown here is derived from an EMBL/GenBank/DDBJ whole genome shotgun (WGS) entry which is preliminary data.</text>
</comment>
<feature type="domain" description="DUF4387" evidence="1">
    <location>
        <begin position="566"/>
        <end position="668"/>
    </location>
</feature>
<dbReference type="RefSeq" id="XP_020128787.1">
    <property type="nucleotide sequence ID" value="XM_020274994.1"/>
</dbReference>
<protein>
    <submittedName>
        <fullName evidence="2">Caib baif family enzyme</fullName>
    </submittedName>
</protein>
<accession>A0A1J9RVX6</accession>
<dbReference type="OrthoDB" id="5863171at2759"/>
<name>A0A1J9RVX6_9PEZI</name>
<dbReference type="Pfam" id="PF14330">
    <property type="entry name" value="DUF4387"/>
    <property type="match status" value="1"/>
</dbReference>
<gene>
    <name evidence="2" type="ORF">BKCO1_37000117</name>
</gene>
<evidence type="ECO:0000313" key="2">
    <source>
        <dbReference type="EMBL" id="OJD32527.1"/>
    </source>
</evidence>
<dbReference type="PROSITE" id="PS51257">
    <property type="entry name" value="PROKAR_LIPOPROTEIN"/>
    <property type="match status" value="1"/>
</dbReference>
<organism evidence="2 3">
    <name type="scientific">Diplodia corticola</name>
    <dbReference type="NCBI Taxonomy" id="236234"/>
    <lineage>
        <taxon>Eukaryota</taxon>
        <taxon>Fungi</taxon>
        <taxon>Dikarya</taxon>
        <taxon>Ascomycota</taxon>
        <taxon>Pezizomycotina</taxon>
        <taxon>Dothideomycetes</taxon>
        <taxon>Dothideomycetes incertae sedis</taxon>
        <taxon>Botryosphaeriales</taxon>
        <taxon>Botryosphaeriaceae</taxon>
        <taxon>Diplodia</taxon>
    </lineage>
</organism>
<dbReference type="AlphaFoldDB" id="A0A1J9RVX6"/>
<dbReference type="Proteomes" id="UP000183809">
    <property type="component" value="Unassembled WGS sequence"/>
</dbReference>
<dbReference type="STRING" id="236234.A0A1J9RVX6"/>
<evidence type="ECO:0000313" key="3">
    <source>
        <dbReference type="Proteomes" id="UP000183809"/>
    </source>
</evidence>
<reference evidence="2 3" key="1">
    <citation type="submission" date="2016-10" db="EMBL/GenBank/DDBJ databases">
        <title>Proteomics and genomics reveal pathogen-plant mechanisms compatible with a hemibiotrophic lifestyle of Diplodia corticola.</title>
        <authorList>
            <person name="Fernandes I."/>
            <person name="De Jonge R."/>
            <person name="Van De Peer Y."/>
            <person name="Devreese B."/>
            <person name="Alves A."/>
            <person name="Esteves A.C."/>
        </authorList>
    </citation>
    <scope>NUCLEOTIDE SEQUENCE [LARGE SCALE GENOMIC DNA]</scope>
    <source>
        <strain evidence="2 3">CBS 112549</strain>
    </source>
</reference>
<dbReference type="InterPro" id="IPR025496">
    <property type="entry name" value="DUF4387"/>
</dbReference>
<proteinExistence type="predicted"/>
<evidence type="ECO:0000259" key="1">
    <source>
        <dbReference type="Pfam" id="PF14330"/>
    </source>
</evidence>
<dbReference type="GeneID" id="31015255"/>
<keyword evidence="3" id="KW-1185">Reference proteome</keyword>
<dbReference type="EMBL" id="MNUE01000037">
    <property type="protein sequence ID" value="OJD32527.1"/>
    <property type="molecule type" value="Genomic_DNA"/>
</dbReference>
<sequence length="683" mass="72658">MAVTDVRDEGGPTPLCHIVTPVGMLGCGFDETQTADALASFVATDIPAAIILDSGSTDSGPSKLALGVMSCPRSAYVQDLAKLLSLVHTFHVPLIFSSAGGSGSDSHVREMLAVIKEITEQKGNEHYRFKTIALFSEIPRALVHSRLAANAITGCGPCVPPLTPSDIDATPTIVAQMGPEPFLDAMAAHPDFDIIVAGRAHDPAPHIAWASFIHASHQQGAGGANANANANANPKHPSVPRDALLAGGFAHMGQVLECGGLCATPKSRGATATAYADGSFDIAPLDPRARCVPLTVAAHSMYEKSAPDVLNGPGGSVDVRGATYRALRDGRSVRVRGSEFRWGSGSEEAAPYRVKLEGATTVGWRSAFMGRVRDPILVAQLDDLFERVKAYVAGQHRDKDGEWELGFHVYGREDRESGAFIVGEALASSQQLATSVACTARIATNHAPYPGQKATSGNLGFGIGGQNEIELGACPQFSIYHLMDLQPGEERLWPGASKDGCEAAAVPIFTHSVSILGGGEVRQHLRLDMPVRPAQVTTTQNVTRTEEEHTDDKAFRAEGLASCTKLGQLASVLRSKNAGPYEITFDVMFSSESVYRLVRQSGLLSPKTASEALGFPQEDIVWCGFFDPARAFKVTVPRVRDGKKSAAGGFMENDVHGSQHHLGLIDMELPETLREGLAKLEEL</sequence>